<reference evidence="3" key="1">
    <citation type="submission" date="2019-09" db="UniProtKB">
        <authorList>
            <consortium name="WormBaseParasite"/>
        </authorList>
    </citation>
    <scope>IDENTIFICATION</scope>
</reference>
<dbReference type="AlphaFoldDB" id="A0A183GLQ5"/>
<sequence length="680" mass="76692">LVKENSDSRFIFERYVHALHLMTIRCAMEEIRTEDSQRLRLKQSLSLLRYTDLIPADRVFYEAGIAARDAGGDYEPLAFLLLNHYLDLVDAIDEVEGAKEMASNGNDDVWFRSRSTELSASEEDVDEAPQAARDAEVQRLGKELEQHKRRLAELEGAQPKEAEVLEWLAQSSRQEGISTRELQLYIDQEIGGRSEDGIATVAVVNRSSEPIVFRKGEEIGEWEDVYWEQPQILLEDGTAAAVVPRCRRKAVFDENHSGPIAGHHSAKKMVAKLRKVVYWDGVCKRYEEVSEHATAYRAKMKEAYDRLKAVDVLSLPTMAERVFMKLPRERTSGRHPKLTFDFEGPYRVVEAGDTSALITKIGSKDEPVKVQYDLLLKCPNEIPDEPEDNEFNVPDDRHCLHVQFRCRGQPFPAMKGGPGFPLSECRVAGSFSAGDLVTALPPPASALPIECVLDAARVFTTWSSTGTIAAKVDQIMDTSVRKLEPRAVAYAYAVFKNKCAHVINMARAIEPASIMRHGKLSAGWSTPPKRFFEIAWSMSKRLDWDQLRTTSIFENVHNRILLVVPLVLRRISCMKGGSKTRVFYYVDFSCIRTRNDTLFNDDLSSVILVLPPEEPPKVTAWLALMSAIDLWVTCGVRVYIVNGPRTVNIVSWEHAMIKARGHVLSYLNSKPENAELIVDL</sequence>
<dbReference type="InterPro" id="IPR041588">
    <property type="entry name" value="Integrase_H2C2"/>
</dbReference>
<evidence type="ECO:0000313" key="3">
    <source>
        <dbReference type="WBParaSite" id="HPBE_0002362501-mRNA-1"/>
    </source>
</evidence>
<proteinExistence type="predicted"/>
<evidence type="ECO:0000313" key="2">
    <source>
        <dbReference type="Proteomes" id="UP000050761"/>
    </source>
</evidence>
<feature type="domain" description="Integrase zinc-binding" evidence="1">
    <location>
        <begin position="243"/>
        <end position="287"/>
    </location>
</feature>
<protein>
    <submittedName>
        <fullName evidence="3">Integrase_H2C2 domain-containing protein</fullName>
    </submittedName>
</protein>
<dbReference type="WBParaSite" id="HPBE_0002362501-mRNA-1">
    <property type="protein sequence ID" value="HPBE_0002362501-mRNA-1"/>
    <property type="gene ID" value="HPBE_0002362501"/>
</dbReference>
<keyword evidence="2" id="KW-1185">Reference proteome</keyword>
<dbReference type="Proteomes" id="UP000050761">
    <property type="component" value="Unassembled WGS sequence"/>
</dbReference>
<dbReference type="Gene3D" id="1.10.340.70">
    <property type="match status" value="1"/>
</dbReference>
<name>A0A183GLQ5_HELPZ</name>
<evidence type="ECO:0000259" key="1">
    <source>
        <dbReference type="Pfam" id="PF17921"/>
    </source>
</evidence>
<dbReference type="Pfam" id="PF17921">
    <property type="entry name" value="Integrase_H2C2"/>
    <property type="match status" value="1"/>
</dbReference>
<organism evidence="2 3">
    <name type="scientific">Heligmosomoides polygyrus</name>
    <name type="common">Parasitic roundworm</name>
    <dbReference type="NCBI Taxonomy" id="6339"/>
    <lineage>
        <taxon>Eukaryota</taxon>
        <taxon>Metazoa</taxon>
        <taxon>Ecdysozoa</taxon>
        <taxon>Nematoda</taxon>
        <taxon>Chromadorea</taxon>
        <taxon>Rhabditida</taxon>
        <taxon>Rhabditina</taxon>
        <taxon>Rhabditomorpha</taxon>
        <taxon>Strongyloidea</taxon>
        <taxon>Heligmosomidae</taxon>
        <taxon>Heligmosomoides</taxon>
    </lineage>
</organism>
<accession>A0A183GLQ5</accession>